<dbReference type="Gene3D" id="1.10.3720.10">
    <property type="entry name" value="MetI-like"/>
    <property type="match status" value="1"/>
</dbReference>
<dbReference type="GO" id="GO:0005886">
    <property type="term" value="C:plasma membrane"/>
    <property type="evidence" value="ECO:0007669"/>
    <property type="project" value="UniProtKB-SubCell"/>
</dbReference>
<evidence type="ECO:0000313" key="10">
    <source>
        <dbReference type="Proteomes" id="UP000093695"/>
    </source>
</evidence>
<evidence type="ECO:0000256" key="6">
    <source>
        <dbReference type="ARBA" id="ARBA00023136"/>
    </source>
</evidence>
<keyword evidence="5 7" id="KW-1133">Transmembrane helix</keyword>
<feature type="domain" description="ABC transmembrane type-1" evidence="8">
    <location>
        <begin position="85"/>
        <end position="303"/>
    </location>
</feature>
<dbReference type="SUPFAM" id="SSF161098">
    <property type="entry name" value="MetI-like"/>
    <property type="match status" value="1"/>
</dbReference>
<dbReference type="InterPro" id="IPR000515">
    <property type="entry name" value="MetI-like"/>
</dbReference>
<keyword evidence="4 7" id="KW-0812">Transmembrane</keyword>
<evidence type="ECO:0000256" key="4">
    <source>
        <dbReference type="ARBA" id="ARBA00022692"/>
    </source>
</evidence>
<organism evidence="9 10">
    <name type="scientific">Amycolatopsis orientalis</name>
    <name type="common">Nocardia orientalis</name>
    <dbReference type="NCBI Taxonomy" id="31958"/>
    <lineage>
        <taxon>Bacteria</taxon>
        <taxon>Bacillati</taxon>
        <taxon>Actinomycetota</taxon>
        <taxon>Actinomycetes</taxon>
        <taxon>Pseudonocardiales</taxon>
        <taxon>Pseudonocardiaceae</taxon>
        <taxon>Amycolatopsis</taxon>
    </lineage>
</organism>
<dbReference type="KEGG" id="aori:SD37_25930"/>
<keyword evidence="10" id="KW-1185">Reference proteome</keyword>
<dbReference type="PANTHER" id="PTHR30193">
    <property type="entry name" value="ABC TRANSPORTER PERMEASE PROTEIN"/>
    <property type="match status" value="1"/>
</dbReference>
<dbReference type="Pfam" id="PF00528">
    <property type="entry name" value="BPD_transp_1"/>
    <property type="match status" value="1"/>
</dbReference>
<feature type="transmembrane region" description="Helical" evidence="7">
    <location>
        <begin position="84"/>
        <end position="110"/>
    </location>
</feature>
<dbReference type="PANTHER" id="PTHR30193:SF37">
    <property type="entry name" value="INNER MEMBRANE ABC TRANSPORTER PERMEASE PROTEIN YCJO"/>
    <property type="match status" value="1"/>
</dbReference>
<dbReference type="PROSITE" id="PS50928">
    <property type="entry name" value="ABC_TM1"/>
    <property type="match status" value="1"/>
</dbReference>
<comment type="subcellular location">
    <subcellularLocation>
        <location evidence="1 7">Cell membrane</location>
        <topology evidence="1 7">Multi-pass membrane protein</topology>
    </subcellularLocation>
</comment>
<feature type="transmembrane region" description="Helical" evidence="7">
    <location>
        <begin position="224"/>
        <end position="245"/>
    </location>
</feature>
<dbReference type="STRING" id="31958.SD37_25930"/>
<dbReference type="AlphaFoldDB" id="A0A193C2W4"/>
<proteinExistence type="inferred from homology"/>
<keyword evidence="2 7" id="KW-0813">Transport</keyword>
<dbReference type="InterPro" id="IPR035906">
    <property type="entry name" value="MetI-like_sf"/>
</dbReference>
<reference evidence="9 10" key="1">
    <citation type="journal article" date="2015" name="Genome Announc.">
        <title>Draft Genome Sequence of Norvancomycin-Producing Strain Amycolatopsis orientalis CPCC200066.</title>
        <authorList>
            <person name="Lei X."/>
            <person name="Yuan F."/>
            <person name="Shi Y."/>
            <person name="Li X."/>
            <person name="Wang L."/>
            <person name="Hong B."/>
        </authorList>
    </citation>
    <scope>NUCLEOTIDE SEQUENCE [LARGE SCALE GENOMIC DNA]</scope>
    <source>
        <strain evidence="9 10">B-37</strain>
    </source>
</reference>
<keyword evidence="3" id="KW-1003">Cell membrane</keyword>
<feature type="transmembrane region" description="Helical" evidence="7">
    <location>
        <begin position="122"/>
        <end position="144"/>
    </location>
</feature>
<evidence type="ECO:0000256" key="7">
    <source>
        <dbReference type="RuleBase" id="RU363032"/>
    </source>
</evidence>
<comment type="similarity">
    <text evidence="7">Belongs to the binding-protein-dependent transport system permease family.</text>
</comment>
<name>A0A193C2W4_AMYOR</name>
<feature type="transmembrane region" description="Helical" evidence="7">
    <location>
        <begin position="25"/>
        <end position="48"/>
    </location>
</feature>
<sequence>MTVLTLITTHDSGGGLRLRRTGERLAGYLMTAPFYVLFGVFGLFPLLYTAWVALHHWHLINGDTGFAGLGNFAVLLRDPHFYNALFNTVSIFVLATVPQLLAALGLAALLDRPLRARTLWRASVLLPNVVSVVAVALVFGQLFAEDYGLVNWALGLVGLDPVDWRSDRFASHVAVSVMVMWRWTGYNALLYLAAMQSVPQERYDAAMLDGASRWRTFWSITVPAIRPTIAFTVVVSTIGGLQLFAEPQLFDDTGVAGTGGADRQFQTLAMYLYEKGFGEFDAGYAAAIAWLLFLLSAGFALVNFSLVRRVRGGE</sequence>
<feature type="transmembrane region" description="Helical" evidence="7">
    <location>
        <begin position="169"/>
        <end position="193"/>
    </location>
</feature>
<dbReference type="GO" id="GO:0055085">
    <property type="term" value="P:transmembrane transport"/>
    <property type="evidence" value="ECO:0007669"/>
    <property type="project" value="InterPro"/>
</dbReference>
<dbReference type="eggNOG" id="COG1175">
    <property type="taxonomic scope" value="Bacteria"/>
</dbReference>
<evidence type="ECO:0000259" key="8">
    <source>
        <dbReference type="PROSITE" id="PS50928"/>
    </source>
</evidence>
<evidence type="ECO:0000256" key="2">
    <source>
        <dbReference type="ARBA" id="ARBA00022448"/>
    </source>
</evidence>
<evidence type="ECO:0000256" key="5">
    <source>
        <dbReference type="ARBA" id="ARBA00022989"/>
    </source>
</evidence>
<feature type="transmembrane region" description="Helical" evidence="7">
    <location>
        <begin position="282"/>
        <end position="306"/>
    </location>
</feature>
<dbReference type="CDD" id="cd06261">
    <property type="entry name" value="TM_PBP2"/>
    <property type="match status" value="1"/>
</dbReference>
<dbReference type="InterPro" id="IPR051393">
    <property type="entry name" value="ABC_transporter_permease"/>
</dbReference>
<protein>
    <submittedName>
        <fullName evidence="9">ABC transporter permease</fullName>
    </submittedName>
</protein>
<evidence type="ECO:0000313" key="9">
    <source>
        <dbReference type="EMBL" id="ANN18725.1"/>
    </source>
</evidence>
<accession>A0A193C2W4</accession>
<keyword evidence="6 7" id="KW-0472">Membrane</keyword>
<gene>
    <name evidence="9" type="ORF">SD37_25930</name>
</gene>
<dbReference type="Proteomes" id="UP000093695">
    <property type="component" value="Chromosome"/>
</dbReference>
<evidence type="ECO:0000256" key="3">
    <source>
        <dbReference type="ARBA" id="ARBA00022475"/>
    </source>
</evidence>
<dbReference type="EMBL" id="CP016174">
    <property type="protein sequence ID" value="ANN18725.1"/>
    <property type="molecule type" value="Genomic_DNA"/>
</dbReference>
<evidence type="ECO:0000256" key="1">
    <source>
        <dbReference type="ARBA" id="ARBA00004651"/>
    </source>
</evidence>